<protein>
    <recommendedName>
        <fullName evidence="4 11">Glucose-6-phosphate isomerase</fullName>
        <ecNumber evidence="3 11">5.3.1.9</ecNumber>
    </recommendedName>
</protein>
<dbReference type="CDD" id="cd00054">
    <property type="entry name" value="EGF_CA"/>
    <property type="match status" value="1"/>
</dbReference>
<evidence type="ECO:0000313" key="15">
    <source>
        <dbReference type="Proteomes" id="UP000683360"/>
    </source>
</evidence>
<dbReference type="SUPFAM" id="SSF57196">
    <property type="entry name" value="EGF/Laminin"/>
    <property type="match status" value="1"/>
</dbReference>
<evidence type="ECO:0000256" key="8">
    <source>
        <dbReference type="ARBA" id="ARBA00023235"/>
    </source>
</evidence>
<dbReference type="InterPro" id="IPR001304">
    <property type="entry name" value="C-type_lectin-like"/>
</dbReference>
<dbReference type="EC" id="5.3.1.9" evidence="3 11"/>
<keyword evidence="15" id="KW-1185">Reference proteome</keyword>
<evidence type="ECO:0000256" key="1">
    <source>
        <dbReference type="ARBA" id="ARBA00004926"/>
    </source>
</evidence>
<proteinExistence type="inferred from homology"/>
<dbReference type="PROSITE" id="PS00765">
    <property type="entry name" value="P_GLUCOSE_ISOMERASE_1"/>
    <property type="match status" value="1"/>
</dbReference>
<comment type="pathway">
    <text evidence="1 11">Carbohydrate degradation; glycolysis; D-glyceraldehyde 3-phosphate and glycerone phosphate from D-glucose: step 2/4.</text>
</comment>
<dbReference type="CDD" id="cd05016">
    <property type="entry name" value="SIS_PGI_2"/>
    <property type="match status" value="1"/>
</dbReference>
<keyword evidence="8 11" id="KW-0413">Isomerase</keyword>
<keyword evidence="5 11" id="KW-0312">Gluconeogenesis</keyword>
<dbReference type="FunFam" id="1.10.1390.10:FF:000001">
    <property type="entry name" value="Glucose-6-phosphate isomerase"/>
    <property type="match status" value="1"/>
</dbReference>
<dbReference type="CDD" id="cd05015">
    <property type="entry name" value="SIS_PGI_1"/>
    <property type="match status" value="1"/>
</dbReference>
<dbReference type="GO" id="GO:0051156">
    <property type="term" value="P:glucose 6-phosphate metabolic process"/>
    <property type="evidence" value="ECO:0007669"/>
    <property type="project" value="TreeGrafter"/>
</dbReference>
<dbReference type="PANTHER" id="PTHR11469:SF1">
    <property type="entry name" value="GLUCOSE-6-PHOSPHATE ISOMERASE"/>
    <property type="match status" value="1"/>
</dbReference>
<evidence type="ECO:0000256" key="6">
    <source>
        <dbReference type="ARBA" id="ARBA00023152"/>
    </source>
</evidence>
<dbReference type="GO" id="GO:0048029">
    <property type="term" value="F:monosaccharide binding"/>
    <property type="evidence" value="ECO:0007669"/>
    <property type="project" value="TreeGrafter"/>
</dbReference>
<dbReference type="HAMAP" id="MF_00473">
    <property type="entry name" value="G6P_isomerase"/>
    <property type="match status" value="1"/>
</dbReference>
<dbReference type="Gene3D" id="3.10.100.10">
    <property type="entry name" value="Mannose-Binding Protein A, subunit A"/>
    <property type="match status" value="1"/>
</dbReference>
<dbReference type="GO" id="GO:0005829">
    <property type="term" value="C:cytosol"/>
    <property type="evidence" value="ECO:0007669"/>
    <property type="project" value="TreeGrafter"/>
</dbReference>
<dbReference type="Pfam" id="PF00059">
    <property type="entry name" value="Lectin_C"/>
    <property type="match status" value="1"/>
</dbReference>
<dbReference type="InterPro" id="IPR046348">
    <property type="entry name" value="SIS_dom_sf"/>
</dbReference>
<feature type="disulfide bond" evidence="10">
    <location>
        <begin position="213"/>
        <end position="222"/>
    </location>
</feature>
<dbReference type="InterPro" id="IPR035482">
    <property type="entry name" value="SIS_PGI_2"/>
</dbReference>
<evidence type="ECO:0000256" key="4">
    <source>
        <dbReference type="ARBA" id="ARBA00018388"/>
    </source>
</evidence>
<dbReference type="InterPro" id="IPR000742">
    <property type="entry name" value="EGF"/>
</dbReference>
<dbReference type="PROSITE" id="PS00022">
    <property type="entry name" value="EGF_1"/>
    <property type="match status" value="1"/>
</dbReference>
<dbReference type="OrthoDB" id="5831190at2759"/>
<comment type="similarity">
    <text evidence="2 11">Belongs to the GPI family.</text>
</comment>
<evidence type="ECO:0000256" key="9">
    <source>
        <dbReference type="ARBA" id="ARBA00029321"/>
    </source>
</evidence>
<dbReference type="InterPro" id="IPR016187">
    <property type="entry name" value="CTDL_fold"/>
</dbReference>
<dbReference type="AlphaFoldDB" id="A0A8S3QNI2"/>
<dbReference type="SUPFAM" id="SSF56436">
    <property type="entry name" value="C-type lectin-like"/>
    <property type="match status" value="1"/>
</dbReference>
<gene>
    <name evidence="14" type="ORF">MEDL_13046</name>
</gene>
<reference evidence="14" key="1">
    <citation type="submission" date="2021-03" db="EMBL/GenBank/DDBJ databases">
        <authorList>
            <person name="Bekaert M."/>
        </authorList>
    </citation>
    <scope>NUCLEOTIDE SEQUENCE</scope>
</reference>
<organism evidence="14 15">
    <name type="scientific">Mytilus edulis</name>
    <name type="common">Blue mussel</name>
    <dbReference type="NCBI Taxonomy" id="6550"/>
    <lineage>
        <taxon>Eukaryota</taxon>
        <taxon>Metazoa</taxon>
        <taxon>Spiralia</taxon>
        <taxon>Lophotrochozoa</taxon>
        <taxon>Mollusca</taxon>
        <taxon>Bivalvia</taxon>
        <taxon>Autobranchia</taxon>
        <taxon>Pteriomorphia</taxon>
        <taxon>Mytilida</taxon>
        <taxon>Mytiloidea</taxon>
        <taxon>Mytilidae</taxon>
        <taxon>Mytilinae</taxon>
        <taxon>Mytilus</taxon>
    </lineage>
</organism>
<dbReference type="GO" id="GO:0004347">
    <property type="term" value="F:glucose-6-phosphate isomerase activity"/>
    <property type="evidence" value="ECO:0007669"/>
    <property type="project" value="UniProtKB-EC"/>
</dbReference>
<comment type="catalytic activity">
    <reaction evidence="9 11">
        <text>alpha-D-glucose 6-phosphate = beta-D-fructose 6-phosphate</text>
        <dbReference type="Rhea" id="RHEA:11816"/>
        <dbReference type="ChEBI" id="CHEBI:57634"/>
        <dbReference type="ChEBI" id="CHEBI:58225"/>
        <dbReference type="EC" id="5.3.1.9"/>
    </reaction>
</comment>
<dbReference type="Proteomes" id="UP000683360">
    <property type="component" value="Unassembled WGS sequence"/>
</dbReference>
<evidence type="ECO:0000256" key="3">
    <source>
        <dbReference type="ARBA" id="ARBA00011952"/>
    </source>
</evidence>
<dbReference type="InterPro" id="IPR001672">
    <property type="entry name" value="G6P_Isomerase"/>
</dbReference>
<dbReference type="PROSITE" id="PS00010">
    <property type="entry name" value="ASX_HYDROXYL"/>
    <property type="match status" value="1"/>
</dbReference>
<feature type="domain" description="C-type lectin" evidence="13">
    <location>
        <begin position="247"/>
        <end position="359"/>
    </location>
</feature>
<evidence type="ECO:0000256" key="10">
    <source>
        <dbReference type="PROSITE-ProRule" id="PRU00076"/>
    </source>
</evidence>
<dbReference type="InterPro" id="IPR023096">
    <property type="entry name" value="G6P_Isomerase_C"/>
</dbReference>
<keyword evidence="7 10" id="KW-1015">Disulfide bond</keyword>
<dbReference type="Gene3D" id="3.40.50.10490">
    <property type="entry name" value="Glucose-6-phosphate isomerase like protein, domain 1"/>
    <property type="match status" value="2"/>
</dbReference>
<keyword evidence="6 11" id="KW-0324">Glycolysis</keyword>
<accession>A0A8S3QNI2</accession>
<dbReference type="FunFam" id="3.40.50.10490:FF:000004">
    <property type="entry name" value="Glucose-6-phosphate isomerase"/>
    <property type="match status" value="1"/>
</dbReference>
<dbReference type="InterPro" id="IPR018189">
    <property type="entry name" value="Phosphoglucose_isomerase_CS"/>
</dbReference>
<feature type="domain" description="EGF-like" evidence="12">
    <location>
        <begin position="188"/>
        <end position="223"/>
    </location>
</feature>
<dbReference type="PROSITE" id="PS51463">
    <property type="entry name" value="P_GLUCOSE_ISOMERASE_3"/>
    <property type="match status" value="1"/>
</dbReference>
<dbReference type="InterPro" id="IPR016186">
    <property type="entry name" value="C-type_lectin-like/link_sf"/>
</dbReference>
<evidence type="ECO:0000256" key="7">
    <source>
        <dbReference type="ARBA" id="ARBA00023157"/>
    </source>
</evidence>
<dbReference type="Gene3D" id="2.10.25.10">
    <property type="entry name" value="Laminin"/>
    <property type="match status" value="1"/>
</dbReference>
<name>A0A8S3QNI2_MYTED</name>
<dbReference type="CDD" id="cd00037">
    <property type="entry name" value="CLECT"/>
    <property type="match status" value="1"/>
</dbReference>
<comment type="caution">
    <text evidence="14">The sequence shown here is derived from an EMBL/GenBank/DDBJ whole genome shotgun (WGS) entry which is preliminary data.</text>
</comment>
<evidence type="ECO:0000256" key="11">
    <source>
        <dbReference type="RuleBase" id="RU000612"/>
    </source>
</evidence>
<evidence type="ECO:0000256" key="2">
    <source>
        <dbReference type="ARBA" id="ARBA00006604"/>
    </source>
</evidence>
<dbReference type="GO" id="GO:0006096">
    <property type="term" value="P:glycolytic process"/>
    <property type="evidence" value="ECO:0007669"/>
    <property type="project" value="UniProtKB-KW"/>
</dbReference>
<dbReference type="GO" id="GO:0097367">
    <property type="term" value="F:carbohydrate derivative binding"/>
    <property type="evidence" value="ECO:0007669"/>
    <property type="project" value="InterPro"/>
</dbReference>
<evidence type="ECO:0000259" key="13">
    <source>
        <dbReference type="PROSITE" id="PS50041"/>
    </source>
</evidence>
<evidence type="ECO:0000259" key="12">
    <source>
        <dbReference type="PROSITE" id="PS50026"/>
    </source>
</evidence>
<keyword evidence="10" id="KW-0245">EGF-like domain</keyword>
<dbReference type="PRINTS" id="PR00662">
    <property type="entry name" value="G6PISOMERASE"/>
</dbReference>
<dbReference type="InterPro" id="IPR035476">
    <property type="entry name" value="SIS_PGI_1"/>
</dbReference>
<evidence type="ECO:0000313" key="14">
    <source>
        <dbReference type="EMBL" id="CAG2198276.1"/>
    </source>
</evidence>
<sequence>MYKYKEYNAGDVKYRAADEKSFSVDINSSAADLGARDSNKCGSSGSTIFGKRENEKFDSNSTKQNQNVRHLSLKSRSLTGERDICNQCCHSDICNAGSLCGSTAFQHTGTLCFACNYEQDPTSCNDITMCGSDEECFVQQHLVGLGQTSIAWSSSCRRKDVCRLIHSVHGPKCTISCCDWDLCNRECGADCNPNPCRNGGHCSNGFSGFYCSCTQQWTGTTCNVAHVVQPPTSGNCKPGWEYLYTGVSHHCYYFSSNTLSWDSAESWCRSHGARLAVIKSSTESRMLASKAERSHTSHGWWVGATDRKREGHWEWTNGESVTHYTDNWHYGEPSSKYHDENCMELKQQFGWQWNDETCSTEHFINLLTKNGELLLDYSKNLVNDEVLKMLFQLARDRKVEEMRQAMFSGEKINFTEDRAVLHIALRNRSNTPILVNDKDVMPDVNKVLQHMREFTEEVISGKWKGYTGKSITDVVNIGIGGSDLGPLMATEALQPYQKGPNAHFISNIDGTHLAKTLKNLNPETTLFIIASKTFTTQETITNAESAKAWFLATAKDNSAVGKHFVALSTNVTLVKAFGIDEKNMFEFWDWVGGRYSLWSAIGMSIALFIGMDNFEELLAGGHFMDQHFCTAPLEQNVPVILALLGIWYSNFYKAETQTLLPYDQYMHRFAAYFQQGDMESNGKYITRNGQRVDYSTGPVIWGEPGTNGQHAFYQLIHQGTRLIPCDFMMPVETQNPVQEGKHHQILISNFLAQTEALMKGKSKEEALEELVFEGNRPSNSILFQKLTPFMLGVLIAMYEHKIFVQGTIWDINSYDQWGVELGKQLAKAIQPELKDEDPVSSHDSSTNGLINFIKKNRK</sequence>
<dbReference type="PANTHER" id="PTHR11469">
    <property type="entry name" value="GLUCOSE-6-PHOSPHATE ISOMERASE"/>
    <property type="match status" value="1"/>
</dbReference>
<evidence type="ECO:0000256" key="5">
    <source>
        <dbReference type="ARBA" id="ARBA00022432"/>
    </source>
</evidence>
<dbReference type="PROSITE" id="PS00174">
    <property type="entry name" value="P_GLUCOSE_ISOMERASE_2"/>
    <property type="match status" value="1"/>
</dbReference>
<dbReference type="SMART" id="SM00034">
    <property type="entry name" value="CLECT"/>
    <property type="match status" value="1"/>
</dbReference>
<dbReference type="PROSITE" id="PS50026">
    <property type="entry name" value="EGF_3"/>
    <property type="match status" value="1"/>
</dbReference>
<dbReference type="Gene3D" id="1.10.1390.10">
    <property type="match status" value="1"/>
</dbReference>
<dbReference type="NCBIfam" id="NF001211">
    <property type="entry name" value="PRK00179.1"/>
    <property type="match status" value="1"/>
</dbReference>
<dbReference type="Pfam" id="PF00342">
    <property type="entry name" value="PGI"/>
    <property type="match status" value="1"/>
</dbReference>
<dbReference type="EMBL" id="CAJPWZ010000674">
    <property type="protein sequence ID" value="CAG2198276.1"/>
    <property type="molecule type" value="Genomic_DNA"/>
</dbReference>
<comment type="caution">
    <text evidence="10">Lacks conserved residue(s) required for the propagation of feature annotation.</text>
</comment>
<dbReference type="PROSITE" id="PS50041">
    <property type="entry name" value="C_TYPE_LECTIN_2"/>
    <property type="match status" value="1"/>
</dbReference>
<dbReference type="InterPro" id="IPR000152">
    <property type="entry name" value="EGF-type_Asp/Asn_hydroxyl_site"/>
</dbReference>
<dbReference type="SUPFAM" id="SSF53697">
    <property type="entry name" value="SIS domain"/>
    <property type="match status" value="1"/>
</dbReference>
<dbReference type="GO" id="GO:0006094">
    <property type="term" value="P:gluconeogenesis"/>
    <property type="evidence" value="ECO:0007669"/>
    <property type="project" value="UniProtKB-KW"/>
</dbReference>